<evidence type="ECO:0000256" key="2">
    <source>
        <dbReference type="ARBA" id="ARBA00004921"/>
    </source>
</evidence>
<keyword evidence="11" id="KW-1185">Reference proteome</keyword>
<dbReference type="PANTHER" id="PTHR43161">
    <property type="entry name" value="SORBITOL DEHYDROGENASE"/>
    <property type="match status" value="1"/>
</dbReference>
<dbReference type="InterPro" id="IPR036291">
    <property type="entry name" value="NAD(P)-bd_dom_sf"/>
</dbReference>
<dbReference type="Pfam" id="PF08240">
    <property type="entry name" value="ADH_N"/>
    <property type="match status" value="1"/>
</dbReference>
<evidence type="ECO:0000256" key="4">
    <source>
        <dbReference type="ARBA" id="ARBA00022723"/>
    </source>
</evidence>
<keyword evidence="5 8" id="KW-0862">Zinc</keyword>
<evidence type="ECO:0000256" key="6">
    <source>
        <dbReference type="ARBA" id="ARBA00023002"/>
    </source>
</evidence>
<evidence type="ECO:0000256" key="3">
    <source>
        <dbReference type="ARBA" id="ARBA00008072"/>
    </source>
</evidence>
<comment type="caution">
    <text evidence="10">The sequence shown here is derived from an EMBL/GenBank/DDBJ whole genome shotgun (WGS) entry which is preliminary data.</text>
</comment>
<evidence type="ECO:0000256" key="5">
    <source>
        <dbReference type="ARBA" id="ARBA00022833"/>
    </source>
</evidence>
<dbReference type="InterPro" id="IPR011032">
    <property type="entry name" value="GroES-like_sf"/>
</dbReference>
<dbReference type="GO" id="GO:0003939">
    <property type="term" value="F:L-iditol 2-dehydrogenase (NAD+) activity"/>
    <property type="evidence" value="ECO:0007669"/>
    <property type="project" value="TreeGrafter"/>
</dbReference>
<dbReference type="FunFam" id="3.40.50.720:FF:000068">
    <property type="entry name" value="Sorbitol dehydrogenase"/>
    <property type="match status" value="1"/>
</dbReference>
<keyword evidence="6" id="KW-0560">Oxidoreductase</keyword>
<keyword evidence="7" id="KW-0520">NAD</keyword>
<dbReference type="Pfam" id="PF00107">
    <property type="entry name" value="ADH_zinc_N"/>
    <property type="match status" value="1"/>
</dbReference>
<sequence>MNGDQNSGVESKMNGHAHVVSEENQVFVLRQKGEFVYETRTTPQLPTSRHVLVKIIATGICGSDVHYWQHGKIGPFVVEKPLVLGHESAGIIVQCGSEVKSLKLGDRVAIEPGVPCRSCDFCRGGKYNLCDEMKFAATPPVDGTLATYYTVPEDFCFVLPPHISIEEGALVEPLSIAVHCTKLASVSMGHKVLVMGAGPIGLLCCAVAKALGASVVIATDIVDSRLEFASRYAATHTYKMKKDVPEVNAEKILSSCGISTGADVVIDATGVAACIAAGVFALKKGGVFVQAGLGAPDILFPVGELCSKEGVYKASFRYGPGDYALSIKLLEGKNVDLKPLVTHTFDFGSAAEAFASTSRQEGIKTIIYGPKDDVPLRNGS</sequence>
<evidence type="ECO:0000256" key="1">
    <source>
        <dbReference type="ARBA" id="ARBA00001947"/>
    </source>
</evidence>
<evidence type="ECO:0000256" key="7">
    <source>
        <dbReference type="ARBA" id="ARBA00023027"/>
    </source>
</evidence>
<gene>
    <name evidence="10" type="ORF">IFR04_012858</name>
</gene>
<dbReference type="SUPFAM" id="SSF50129">
    <property type="entry name" value="GroES-like"/>
    <property type="match status" value="1"/>
</dbReference>
<dbReference type="InterPro" id="IPR045306">
    <property type="entry name" value="SDH-like"/>
</dbReference>
<dbReference type="CDD" id="cd05285">
    <property type="entry name" value="sorbitol_DH"/>
    <property type="match status" value="1"/>
</dbReference>
<dbReference type="InterPro" id="IPR013154">
    <property type="entry name" value="ADH-like_N"/>
</dbReference>
<dbReference type="Gene3D" id="3.90.180.10">
    <property type="entry name" value="Medium-chain alcohol dehydrogenases, catalytic domain"/>
    <property type="match status" value="1"/>
</dbReference>
<proteinExistence type="inferred from homology"/>
<dbReference type="OrthoDB" id="3941538at2759"/>
<reference evidence="10" key="1">
    <citation type="submission" date="2021-02" db="EMBL/GenBank/DDBJ databases">
        <title>Genome sequence Cadophora malorum strain M34.</title>
        <authorList>
            <person name="Stefanovic E."/>
            <person name="Vu D."/>
            <person name="Scully C."/>
            <person name="Dijksterhuis J."/>
            <person name="Roader J."/>
            <person name="Houbraken J."/>
        </authorList>
    </citation>
    <scope>NUCLEOTIDE SEQUENCE</scope>
    <source>
        <strain evidence="10">M34</strain>
    </source>
</reference>
<protein>
    <recommendedName>
        <fullName evidence="9">Enoyl reductase (ER) domain-containing protein</fullName>
    </recommendedName>
</protein>
<dbReference type="Gene3D" id="3.40.50.720">
    <property type="entry name" value="NAD(P)-binding Rossmann-like Domain"/>
    <property type="match status" value="1"/>
</dbReference>
<dbReference type="AlphaFoldDB" id="A0A8H7T803"/>
<dbReference type="InterPro" id="IPR002328">
    <property type="entry name" value="ADH_Zn_CS"/>
</dbReference>
<dbReference type="SUPFAM" id="SSF51735">
    <property type="entry name" value="NAD(P)-binding Rossmann-fold domains"/>
    <property type="match status" value="1"/>
</dbReference>
<comment type="similarity">
    <text evidence="3 8">Belongs to the zinc-containing alcohol dehydrogenase family.</text>
</comment>
<dbReference type="EMBL" id="JAFJYH010000286">
    <property type="protein sequence ID" value="KAG4413991.1"/>
    <property type="molecule type" value="Genomic_DNA"/>
</dbReference>
<name>A0A8H7T803_9HELO</name>
<evidence type="ECO:0000313" key="10">
    <source>
        <dbReference type="EMBL" id="KAG4413991.1"/>
    </source>
</evidence>
<organism evidence="10 11">
    <name type="scientific">Cadophora malorum</name>
    <dbReference type="NCBI Taxonomy" id="108018"/>
    <lineage>
        <taxon>Eukaryota</taxon>
        <taxon>Fungi</taxon>
        <taxon>Dikarya</taxon>
        <taxon>Ascomycota</taxon>
        <taxon>Pezizomycotina</taxon>
        <taxon>Leotiomycetes</taxon>
        <taxon>Helotiales</taxon>
        <taxon>Ploettnerulaceae</taxon>
        <taxon>Cadophora</taxon>
    </lineage>
</organism>
<dbReference type="SMART" id="SM00829">
    <property type="entry name" value="PKS_ER"/>
    <property type="match status" value="1"/>
</dbReference>
<evidence type="ECO:0000313" key="11">
    <source>
        <dbReference type="Proteomes" id="UP000664132"/>
    </source>
</evidence>
<dbReference type="GO" id="GO:0008270">
    <property type="term" value="F:zinc ion binding"/>
    <property type="evidence" value="ECO:0007669"/>
    <property type="project" value="InterPro"/>
</dbReference>
<dbReference type="Proteomes" id="UP000664132">
    <property type="component" value="Unassembled WGS sequence"/>
</dbReference>
<keyword evidence="4 8" id="KW-0479">Metal-binding</keyword>
<evidence type="ECO:0000256" key="8">
    <source>
        <dbReference type="RuleBase" id="RU361277"/>
    </source>
</evidence>
<evidence type="ECO:0000259" key="9">
    <source>
        <dbReference type="SMART" id="SM00829"/>
    </source>
</evidence>
<dbReference type="GO" id="GO:0006062">
    <property type="term" value="P:sorbitol catabolic process"/>
    <property type="evidence" value="ECO:0007669"/>
    <property type="project" value="TreeGrafter"/>
</dbReference>
<comment type="cofactor">
    <cofactor evidence="1 8">
        <name>Zn(2+)</name>
        <dbReference type="ChEBI" id="CHEBI:29105"/>
    </cofactor>
</comment>
<dbReference type="PANTHER" id="PTHR43161:SF3">
    <property type="entry name" value="D-XYLULOSE REDUCTASE"/>
    <property type="match status" value="1"/>
</dbReference>
<comment type="pathway">
    <text evidence="2">Carbohydrate degradation.</text>
</comment>
<dbReference type="InterPro" id="IPR013149">
    <property type="entry name" value="ADH-like_C"/>
</dbReference>
<accession>A0A8H7T803</accession>
<feature type="domain" description="Enoyl reductase (ER)" evidence="9">
    <location>
        <begin position="33"/>
        <end position="367"/>
    </location>
</feature>
<dbReference type="PROSITE" id="PS00059">
    <property type="entry name" value="ADH_ZINC"/>
    <property type="match status" value="1"/>
</dbReference>
<dbReference type="InterPro" id="IPR020843">
    <property type="entry name" value="ER"/>
</dbReference>